<comment type="caution">
    <text evidence="4">The sequence shown here is derived from an EMBL/GenBank/DDBJ whole genome shotgun (WGS) entry which is preliminary data.</text>
</comment>
<accession>A0A7X3MX61</accession>
<keyword evidence="2" id="KW-1133">Transmembrane helix</keyword>
<keyword evidence="5" id="KW-1185">Reference proteome</keyword>
<dbReference type="RefSeq" id="WP_160888387.1">
    <property type="nucleotide sequence ID" value="NZ_WURB01000042.1"/>
</dbReference>
<dbReference type="Gene3D" id="1.20.120.520">
    <property type="entry name" value="nmb1532 protein domain like"/>
    <property type="match status" value="1"/>
</dbReference>
<dbReference type="PANTHER" id="PTHR35585:SF1">
    <property type="entry name" value="HHE DOMAIN PROTEIN (AFU_ORTHOLOGUE AFUA_4G00730)"/>
    <property type="match status" value="1"/>
</dbReference>
<protein>
    <recommendedName>
        <fullName evidence="3">Hemerythrin-like domain-containing protein</fullName>
    </recommendedName>
</protein>
<dbReference type="InterPro" id="IPR012312">
    <property type="entry name" value="Hemerythrin-like"/>
</dbReference>
<keyword evidence="2" id="KW-0472">Membrane</keyword>
<dbReference type="Proteomes" id="UP000436483">
    <property type="component" value="Unassembled WGS sequence"/>
</dbReference>
<dbReference type="Gene3D" id="1.10.10.10">
    <property type="entry name" value="Winged helix-like DNA-binding domain superfamily/Winged helix DNA-binding domain"/>
    <property type="match status" value="1"/>
</dbReference>
<evidence type="ECO:0000259" key="3">
    <source>
        <dbReference type="Pfam" id="PF01814"/>
    </source>
</evidence>
<dbReference type="PANTHER" id="PTHR35585">
    <property type="entry name" value="HHE DOMAIN PROTEIN (AFU_ORTHOLOGUE AFUA_4G00730)"/>
    <property type="match status" value="1"/>
</dbReference>
<evidence type="ECO:0000256" key="2">
    <source>
        <dbReference type="SAM" id="Phobius"/>
    </source>
</evidence>
<feature type="domain" description="Hemerythrin-like" evidence="3">
    <location>
        <begin position="3"/>
        <end position="123"/>
    </location>
</feature>
<evidence type="ECO:0000313" key="4">
    <source>
        <dbReference type="EMBL" id="MXQ14668.1"/>
    </source>
</evidence>
<keyword evidence="1" id="KW-0175">Coiled coil</keyword>
<reference evidence="4 5" key="1">
    <citation type="submission" date="2019-12" db="EMBL/GenBank/DDBJ databases">
        <authorList>
            <person name="Yuan C.-G."/>
        </authorList>
    </citation>
    <scope>NUCLEOTIDE SEQUENCE [LARGE SCALE GENOMIC DNA]</scope>
    <source>
        <strain evidence="4 5">KCTC 23863</strain>
    </source>
</reference>
<evidence type="ECO:0000313" key="5">
    <source>
        <dbReference type="Proteomes" id="UP000436483"/>
    </source>
</evidence>
<dbReference type="InterPro" id="IPR036388">
    <property type="entry name" value="WH-like_DNA-bd_sf"/>
</dbReference>
<name>A0A7X3MX61_9HYPH</name>
<keyword evidence="2" id="KW-0812">Transmembrane</keyword>
<organism evidence="4 5">
    <name type="scientific">Microvirga makkahensis</name>
    <dbReference type="NCBI Taxonomy" id="1128670"/>
    <lineage>
        <taxon>Bacteria</taxon>
        <taxon>Pseudomonadati</taxon>
        <taxon>Pseudomonadota</taxon>
        <taxon>Alphaproteobacteria</taxon>
        <taxon>Hyphomicrobiales</taxon>
        <taxon>Methylobacteriaceae</taxon>
        <taxon>Microvirga</taxon>
    </lineage>
</organism>
<dbReference type="AlphaFoldDB" id="A0A7X3MX61"/>
<dbReference type="Pfam" id="PF01814">
    <property type="entry name" value="Hemerythrin"/>
    <property type="match status" value="1"/>
</dbReference>
<proteinExistence type="predicted"/>
<reference evidence="4 5" key="2">
    <citation type="submission" date="2020-01" db="EMBL/GenBank/DDBJ databases">
        <title>Microvirga sp. nov., an arsenate reduction bacterium isolated from Tibet hotspring sediments.</title>
        <authorList>
            <person name="Xian W.-D."/>
            <person name="Li W.-J."/>
        </authorList>
    </citation>
    <scope>NUCLEOTIDE SEQUENCE [LARGE SCALE GENOMIC DNA]</scope>
    <source>
        <strain evidence="4 5">KCTC 23863</strain>
    </source>
</reference>
<feature type="coiled-coil region" evidence="1">
    <location>
        <begin position="62"/>
        <end position="89"/>
    </location>
</feature>
<evidence type="ECO:0000256" key="1">
    <source>
        <dbReference type="SAM" id="Coils"/>
    </source>
</evidence>
<dbReference type="InterPro" id="IPR036390">
    <property type="entry name" value="WH_DNA-bd_sf"/>
</dbReference>
<dbReference type="EMBL" id="WURB01000042">
    <property type="protein sequence ID" value="MXQ14668.1"/>
    <property type="molecule type" value="Genomic_DNA"/>
</dbReference>
<feature type="transmembrane region" description="Helical" evidence="2">
    <location>
        <begin position="161"/>
        <end position="180"/>
    </location>
</feature>
<dbReference type="OrthoDB" id="8017346at2"/>
<dbReference type="SUPFAM" id="SSF46785">
    <property type="entry name" value="Winged helix' DNA-binding domain"/>
    <property type="match status" value="1"/>
</dbReference>
<sequence>MDPLHLIINDHANIVSLCRDVLRSMPNGDAKSRERLFSQLYDELRWHMEAEEDSLYEALEDDHRAKRLIDELEDEHEEIEEELGRLTGARYKGSREWTQRFEDFSYLLDRHFHREEHELLPLAREILDPEQARDLLHEFAEEKAEEIREARQGLWGNLPTGALVGALAGAVAGAVAFTMWRRGSPRDLMVRPPVRRYLAALPGVGRIAGRFRGNGRTVRGHEVDVLRDVAERTRCPVHDVSSRLQLPIGRTYAIVAALERQGLVRSAHAQGPGRERVVAITTRGREVAQR</sequence>
<gene>
    <name evidence="4" type="ORF">GR328_25110</name>
</gene>